<evidence type="ECO:0000313" key="2">
    <source>
        <dbReference type="Proteomes" id="UP000326396"/>
    </source>
</evidence>
<dbReference type="Proteomes" id="UP000326396">
    <property type="component" value="Linkage Group LG4"/>
</dbReference>
<sequence>MFCKLETEAVSIARLEQVAFFECDKLSKPDTQYGSSSTCYWVSMVAPVLDTGQKSCARTCISHVQEQAEVLCKNMHKSCARTGRSPVHEQADRLCVAMLKKSYVYMSYQLRVDSYRLLCRTSLSDFRTSVDGEIPSPYD</sequence>
<reference evidence="1 2" key="1">
    <citation type="submission" date="2019-05" db="EMBL/GenBank/DDBJ databases">
        <title>Mikania micrantha, genome provides insights into the molecular mechanism of rapid growth.</title>
        <authorList>
            <person name="Liu B."/>
        </authorList>
    </citation>
    <scope>NUCLEOTIDE SEQUENCE [LARGE SCALE GENOMIC DNA]</scope>
    <source>
        <strain evidence="1">NLD-2019</strain>
        <tissue evidence="1">Leaf</tissue>
    </source>
</reference>
<organism evidence="1 2">
    <name type="scientific">Mikania micrantha</name>
    <name type="common">bitter vine</name>
    <dbReference type="NCBI Taxonomy" id="192012"/>
    <lineage>
        <taxon>Eukaryota</taxon>
        <taxon>Viridiplantae</taxon>
        <taxon>Streptophyta</taxon>
        <taxon>Embryophyta</taxon>
        <taxon>Tracheophyta</taxon>
        <taxon>Spermatophyta</taxon>
        <taxon>Magnoliopsida</taxon>
        <taxon>eudicotyledons</taxon>
        <taxon>Gunneridae</taxon>
        <taxon>Pentapetalae</taxon>
        <taxon>asterids</taxon>
        <taxon>campanulids</taxon>
        <taxon>Asterales</taxon>
        <taxon>Asteraceae</taxon>
        <taxon>Asteroideae</taxon>
        <taxon>Heliantheae alliance</taxon>
        <taxon>Eupatorieae</taxon>
        <taxon>Mikania</taxon>
    </lineage>
</organism>
<evidence type="ECO:0000313" key="1">
    <source>
        <dbReference type="EMBL" id="KAD4178003.1"/>
    </source>
</evidence>
<proteinExistence type="predicted"/>
<dbReference type="EMBL" id="SZYD01000014">
    <property type="protein sequence ID" value="KAD4178003.1"/>
    <property type="molecule type" value="Genomic_DNA"/>
</dbReference>
<accession>A0A5N6MU74</accession>
<name>A0A5N6MU74_9ASTR</name>
<keyword evidence="2" id="KW-1185">Reference proteome</keyword>
<gene>
    <name evidence="1" type="ORF">E3N88_26594</name>
</gene>
<protein>
    <submittedName>
        <fullName evidence="1">Uncharacterized protein</fullName>
    </submittedName>
</protein>
<comment type="caution">
    <text evidence="1">The sequence shown here is derived from an EMBL/GenBank/DDBJ whole genome shotgun (WGS) entry which is preliminary data.</text>
</comment>
<dbReference type="AlphaFoldDB" id="A0A5N6MU74"/>